<dbReference type="RefSeq" id="WP_159446418.1">
    <property type="nucleotide sequence ID" value="NZ_FUYN01000003.1"/>
</dbReference>
<dbReference type="Proteomes" id="UP000243406">
    <property type="component" value="Unassembled WGS sequence"/>
</dbReference>
<evidence type="ECO:0000313" key="2">
    <source>
        <dbReference type="Proteomes" id="UP000243406"/>
    </source>
</evidence>
<dbReference type="OrthoDB" id="9810361at2"/>
<reference evidence="2" key="1">
    <citation type="submission" date="2017-02" db="EMBL/GenBank/DDBJ databases">
        <authorList>
            <person name="Varghese N."/>
            <person name="Submissions S."/>
        </authorList>
    </citation>
    <scope>NUCLEOTIDE SEQUENCE [LARGE SCALE GENOMIC DNA]</scope>
    <source>
        <strain evidence="2">ATCC 35199</strain>
    </source>
</reference>
<evidence type="ECO:0000313" key="1">
    <source>
        <dbReference type="EMBL" id="SKB44971.1"/>
    </source>
</evidence>
<dbReference type="Pfam" id="PF03692">
    <property type="entry name" value="CxxCxxCC"/>
    <property type="match status" value="1"/>
</dbReference>
<dbReference type="PANTHER" id="PTHR35866:SF2">
    <property type="entry name" value="YKGJ FAMILY CYSTEINE CLUSTER PROTEIN"/>
    <property type="match status" value="1"/>
</dbReference>
<proteinExistence type="predicted"/>
<sequence length="236" mass="27880">MISSFYENKKEINKQLEAIYSQILPGNCKGCANCCSESVGASFTETANIYVYLLENSLFTPDLKKAIMVYYLDIYQKRNKCPFLDKTKRCKIYEVRPLNCRLYGHWLKDDYESNLKRLHKQALDISKEFNENGYEVSKEYLDFQIPYCHDFIGELYDLSFRNRLYDRLVNIDSGFIISNNLEIDYADKGIVEHIAGLLFDTEEIDKLRFENKLTDKLRRRLIKIAEHIIPKVYINK</sequence>
<dbReference type="EMBL" id="FUYN01000003">
    <property type="protein sequence ID" value="SKB44971.1"/>
    <property type="molecule type" value="Genomic_DNA"/>
</dbReference>
<protein>
    <submittedName>
        <fullName evidence="1">Putative zinc-or iron-chelating domain-containing protein</fullName>
    </submittedName>
</protein>
<gene>
    <name evidence="1" type="ORF">SAMN02745120_1530</name>
</gene>
<dbReference type="InterPro" id="IPR005358">
    <property type="entry name" value="Puta_zinc/iron-chelating_dom"/>
</dbReference>
<dbReference type="AlphaFoldDB" id="A0A1T5BCD0"/>
<name>A0A1T5BCD0_9FIRM</name>
<keyword evidence="2" id="KW-1185">Reference proteome</keyword>
<organism evidence="1 2">
    <name type="scientific">Acetoanaerobium noterae</name>
    <dbReference type="NCBI Taxonomy" id="745369"/>
    <lineage>
        <taxon>Bacteria</taxon>
        <taxon>Bacillati</taxon>
        <taxon>Bacillota</taxon>
        <taxon>Clostridia</taxon>
        <taxon>Peptostreptococcales</taxon>
        <taxon>Filifactoraceae</taxon>
        <taxon>Acetoanaerobium</taxon>
    </lineage>
</organism>
<dbReference type="PANTHER" id="PTHR35866">
    <property type="entry name" value="PUTATIVE-RELATED"/>
    <property type="match status" value="1"/>
</dbReference>
<accession>A0A1T5BCD0</accession>